<comment type="caution">
    <text evidence="2">The sequence shown here is derived from an EMBL/GenBank/DDBJ whole genome shotgun (WGS) entry which is preliminary data.</text>
</comment>
<reference evidence="2 3" key="1">
    <citation type="submission" date="2021-04" db="EMBL/GenBank/DDBJ databases">
        <authorList>
            <person name="De Guttry C."/>
            <person name="Zahm M."/>
            <person name="Klopp C."/>
            <person name="Cabau C."/>
            <person name="Louis A."/>
            <person name="Berthelot C."/>
            <person name="Parey E."/>
            <person name="Roest Crollius H."/>
            <person name="Montfort J."/>
            <person name="Robinson-Rechavi M."/>
            <person name="Bucao C."/>
            <person name="Bouchez O."/>
            <person name="Gislard M."/>
            <person name="Lluch J."/>
            <person name="Milhes M."/>
            <person name="Lampietro C."/>
            <person name="Lopez Roques C."/>
            <person name="Donnadieu C."/>
            <person name="Braasch I."/>
            <person name="Desvignes T."/>
            <person name="Postlethwait J."/>
            <person name="Bobe J."/>
            <person name="Wedekind C."/>
            <person name="Guiguen Y."/>
        </authorList>
    </citation>
    <scope>NUCLEOTIDE SEQUENCE [LARGE SCALE GENOMIC DNA]</scope>
    <source>
        <strain evidence="2">Cs_M1</strain>
        <tissue evidence="2">Blood</tissue>
    </source>
</reference>
<name>A0AAN8KJ11_9TELE</name>
<sequence length="114" mass="12960">MPTEGPAAVTSERPRHHDRPRRKDSVQSKPSLRASHPRPAATAAKSCEDEINRLKEIICALQAERQQQRSREEEGDGLGGVRLGPRGPEELRWRINQLERDKLEITAKHNEQVL</sequence>
<evidence type="ECO:0000313" key="2">
    <source>
        <dbReference type="EMBL" id="KAK6280682.1"/>
    </source>
</evidence>
<dbReference type="Proteomes" id="UP001356427">
    <property type="component" value="Unassembled WGS sequence"/>
</dbReference>
<accession>A0AAN8KJ11</accession>
<gene>
    <name evidence="2" type="ORF">J4Q44_G00391140</name>
</gene>
<dbReference type="AlphaFoldDB" id="A0AAN8KJ11"/>
<feature type="region of interest" description="Disordered" evidence="1">
    <location>
        <begin position="1"/>
        <end position="47"/>
    </location>
</feature>
<feature type="region of interest" description="Disordered" evidence="1">
    <location>
        <begin position="63"/>
        <end position="88"/>
    </location>
</feature>
<protein>
    <submittedName>
        <fullName evidence="2">Uncharacterized protein</fullName>
    </submittedName>
</protein>
<keyword evidence="3" id="KW-1185">Reference proteome</keyword>
<proteinExistence type="predicted"/>
<evidence type="ECO:0000313" key="3">
    <source>
        <dbReference type="Proteomes" id="UP001356427"/>
    </source>
</evidence>
<evidence type="ECO:0000256" key="1">
    <source>
        <dbReference type="SAM" id="MobiDB-lite"/>
    </source>
</evidence>
<organism evidence="2 3">
    <name type="scientific">Coregonus suidteri</name>
    <dbReference type="NCBI Taxonomy" id="861788"/>
    <lineage>
        <taxon>Eukaryota</taxon>
        <taxon>Metazoa</taxon>
        <taxon>Chordata</taxon>
        <taxon>Craniata</taxon>
        <taxon>Vertebrata</taxon>
        <taxon>Euteleostomi</taxon>
        <taxon>Actinopterygii</taxon>
        <taxon>Neopterygii</taxon>
        <taxon>Teleostei</taxon>
        <taxon>Protacanthopterygii</taxon>
        <taxon>Salmoniformes</taxon>
        <taxon>Salmonidae</taxon>
        <taxon>Coregoninae</taxon>
        <taxon>Coregonus</taxon>
    </lineage>
</organism>
<dbReference type="EMBL" id="JAGTTL010001210">
    <property type="protein sequence ID" value="KAK6280682.1"/>
    <property type="molecule type" value="Genomic_DNA"/>
</dbReference>